<proteinExistence type="predicted"/>
<reference evidence="2" key="1">
    <citation type="submission" date="2021-10" db="EMBL/GenBank/DDBJ databases">
        <title>The diversity and Nitrogen Metabolism of Culturable Nitrate-Utilizing Bacteria Within the Oxygen Minimum Zone of the Changjiang (Yangtze River)Estuary.</title>
        <authorList>
            <person name="Zhang D."/>
            <person name="Zheng J."/>
            <person name="Liu S."/>
            <person name="He W."/>
        </authorList>
    </citation>
    <scope>NUCLEOTIDE SEQUENCE</scope>
    <source>
        <strain evidence="2">FXH-223</strain>
    </source>
</reference>
<dbReference type="PANTHER" id="PTHR15887">
    <property type="entry name" value="TRANSMEMBRANE PROTEIN 69"/>
    <property type="match status" value="1"/>
</dbReference>
<keyword evidence="1" id="KW-0812">Transmembrane</keyword>
<protein>
    <submittedName>
        <fullName evidence="2">DUF3429 domain-containing protein</fullName>
    </submittedName>
</protein>
<name>A0A9Q3YLP7_9GAMM</name>
<dbReference type="InterPro" id="IPR021836">
    <property type="entry name" value="DUF3429"/>
</dbReference>
<organism evidence="2 3">
    <name type="scientific">Alloalcanivorax marinus</name>
    <dbReference type="NCBI Taxonomy" id="1177169"/>
    <lineage>
        <taxon>Bacteria</taxon>
        <taxon>Pseudomonadati</taxon>
        <taxon>Pseudomonadota</taxon>
        <taxon>Gammaproteobacteria</taxon>
        <taxon>Oceanospirillales</taxon>
        <taxon>Alcanivoracaceae</taxon>
        <taxon>Alloalcanivorax</taxon>
    </lineage>
</organism>
<sequence>MTDRFQTRNILAARVMGIAGLIPFYTFALLAWHDALRGGALTAVVSYAAVILSFLGAVHWGRALARLESRNHIGTLAFGVVPALLGWVALLLPVEFSLPMLTAGLVFVWGTEQMMFFDVLPSWYRHLRHLLTAGSVLALMIAWAAAMMPMF</sequence>
<feature type="transmembrane region" description="Helical" evidence="1">
    <location>
        <begin position="12"/>
        <end position="32"/>
    </location>
</feature>
<feature type="transmembrane region" description="Helical" evidence="1">
    <location>
        <begin position="129"/>
        <end position="148"/>
    </location>
</feature>
<evidence type="ECO:0000313" key="2">
    <source>
        <dbReference type="EMBL" id="MCC4307997.1"/>
    </source>
</evidence>
<dbReference type="EMBL" id="JAJGNA010000004">
    <property type="protein sequence ID" value="MCC4307997.1"/>
    <property type="molecule type" value="Genomic_DNA"/>
</dbReference>
<feature type="transmembrane region" description="Helical" evidence="1">
    <location>
        <begin position="38"/>
        <end position="61"/>
    </location>
</feature>
<keyword evidence="3" id="KW-1185">Reference proteome</keyword>
<dbReference type="Pfam" id="PF11911">
    <property type="entry name" value="DUF3429"/>
    <property type="match status" value="1"/>
</dbReference>
<evidence type="ECO:0000313" key="3">
    <source>
        <dbReference type="Proteomes" id="UP001108027"/>
    </source>
</evidence>
<keyword evidence="1" id="KW-0472">Membrane</keyword>
<dbReference type="Proteomes" id="UP001108027">
    <property type="component" value="Unassembled WGS sequence"/>
</dbReference>
<dbReference type="PANTHER" id="PTHR15887:SF1">
    <property type="entry name" value="TRANSMEMBRANE PROTEIN 69"/>
    <property type="match status" value="1"/>
</dbReference>
<accession>A0A9Q3YLP7</accession>
<dbReference type="RefSeq" id="WP_228233332.1">
    <property type="nucleotide sequence ID" value="NZ_ARXL01000002.1"/>
</dbReference>
<feature type="transmembrane region" description="Helical" evidence="1">
    <location>
        <begin position="98"/>
        <end position="117"/>
    </location>
</feature>
<dbReference type="AlphaFoldDB" id="A0A9Q3YLP7"/>
<gene>
    <name evidence="2" type="ORF">LL252_05385</name>
</gene>
<evidence type="ECO:0000256" key="1">
    <source>
        <dbReference type="SAM" id="Phobius"/>
    </source>
</evidence>
<keyword evidence="1" id="KW-1133">Transmembrane helix</keyword>
<comment type="caution">
    <text evidence="2">The sequence shown here is derived from an EMBL/GenBank/DDBJ whole genome shotgun (WGS) entry which is preliminary data.</text>
</comment>